<name>A0A1F7UJ59_9BACT</name>
<feature type="coiled-coil region" evidence="1">
    <location>
        <begin position="134"/>
        <end position="161"/>
    </location>
</feature>
<reference evidence="2 3" key="1">
    <citation type="journal article" date="2016" name="Nat. Commun.">
        <title>Thousands of microbial genomes shed light on interconnected biogeochemical processes in an aquifer system.</title>
        <authorList>
            <person name="Anantharaman K."/>
            <person name="Brown C.T."/>
            <person name="Hug L.A."/>
            <person name="Sharon I."/>
            <person name="Castelle C.J."/>
            <person name="Probst A.J."/>
            <person name="Thomas B.C."/>
            <person name="Singh A."/>
            <person name="Wilkins M.J."/>
            <person name="Karaoz U."/>
            <person name="Brodie E.L."/>
            <person name="Williams K.H."/>
            <person name="Hubbard S.S."/>
            <person name="Banfield J.F."/>
        </authorList>
    </citation>
    <scope>NUCLEOTIDE SEQUENCE [LARGE SCALE GENOMIC DNA]</scope>
</reference>
<gene>
    <name evidence="2" type="ORF">A3J43_01085</name>
</gene>
<protein>
    <submittedName>
        <fullName evidence="2">Uncharacterized protein</fullName>
    </submittedName>
</protein>
<evidence type="ECO:0000256" key="1">
    <source>
        <dbReference type="SAM" id="Coils"/>
    </source>
</evidence>
<organism evidence="2 3">
    <name type="scientific">Candidatus Uhrbacteria bacterium RIFCSPHIGHO2_12_FULL_54_23</name>
    <dbReference type="NCBI Taxonomy" id="1802397"/>
    <lineage>
        <taxon>Bacteria</taxon>
        <taxon>Candidatus Uhriibacteriota</taxon>
    </lineage>
</organism>
<comment type="caution">
    <text evidence="2">The sequence shown here is derived from an EMBL/GenBank/DDBJ whole genome shotgun (WGS) entry which is preliminary data.</text>
</comment>
<dbReference type="AlphaFoldDB" id="A0A1F7UJ59"/>
<evidence type="ECO:0000313" key="3">
    <source>
        <dbReference type="Proteomes" id="UP000176604"/>
    </source>
</evidence>
<sequence>MSYFPDKAELFIKTQEHAAQVEGRKSVWYNIRHQKDGPGLRENEWLSKGQWENLGVSGFTGEYIQKVLDQIDVLRGKGDIPPDTYYQNNESERGIFDAVEAKEKGAVSERKNITLKLLEVKGVTNKEIALMREYREAINTKRELDKQAMVLEQRAKGLRKQGDVIEKEAVQKVIQARQEAKK</sequence>
<evidence type="ECO:0000313" key="2">
    <source>
        <dbReference type="EMBL" id="OGL77768.1"/>
    </source>
</evidence>
<dbReference type="Proteomes" id="UP000176604">
    <property type="component" value="Unassembled WGS sequence"/>
</dbReference>
<proteinExistence type="predicted"/>
<accession>A0A1F7UJ59</accession>
<keyword evidence="1" id="KW-0175">Coiled coil</keyword>
<dbReference type="EMBL" id="MGEF01000052">
    <property type="protein sequence ID" value="OGL77768.1"/>
    <property type="molecule type" value="Genomic_DNA"/>
</dbReference>